<feature type="region of interest" description="Disordered" evidence="1">
    <location>
        <begin position="138"/>
        <end position="178"/>
    </location>
</feature>
<evidence type="ECO:0000256" key="1">
    <source>
        <dbReference type="SAM" id="MobiDB-lite"/>
    </source>
</evidence>
<name>A0A2R5GDA2_9STRA</name>
<sequence>MEASIQHRIASLRRELADATRLEAELGQRTKNTVRKSDQAKVTSDQETAMLMRRAMYDPIWAIAQVWLSMGVQSSSHVVQSAGLSTQEHAALSQVAQVMVDSKRRVPELSPHVLSGLLQGVRVAIFVRDTVAQREENLKDEAVRPAESAPERREKEAIRKREIAEQRRRESLRKAEERRKAAEAEQAFMERALREEREQMLQEQRRKAAVQEETSRKLAATRAEQEEKRRRKASEERAAQRAKEREIERRRMALADARRTLNAQCEEDVFALREVHLPSALRDLKFGIAQKRVSLVAEQRKLKARRLAIQAQLKEPLVPSAAKVKLRDALATLTQEESTLASSLRGLDDEHKHGVQLLETSMDEREEEIRAQYAALRRDAENEISLCVRDGKL</sequence>
<evidence type="ECO:0000313" key="2">
    <source>
        <dbReference type="EMBL" id="GBG27698.1"/>
    </source>
</evidence>
<feature type="compositionally biased region" description="Basic and acidic residues" evidence="1">
    <location>
        <begin position="197"/>
        <end position="216"/>
    </location>
</feature>
<comment type="caution">
    <text evidence="2">The sequence shown here is derived from an EMBL/GenBank/DDBJ whole genome shotgun (WGS) entry which is preliminary data.</text>
</comment>
<organism evidence="2 3">
    <name type="scientific">Hondaea fermentalgiana</name>
    <dbReference type="NCBI Taxonomy" id="2315210"/>
    <lineage>
        <taxon>Eukaryota</taxon>
        <taxon>Sar</taxon>
        <taxon>Stramenopiles</taxon>
        <taxon>Bigyra</taxon>
        <taxon>Labyrinthulomycetes</taxon>
        <taxon>Thraustochytrida</taxon>
        <taxon>Thraustochytriidae</taxon>
        <taxon>Hondaea</taxon>
    </lineage>
</organism>
<dbReference type="AlphaFoldDB" id="A0A2R5GDA2"/>
<keyword evidence="3" id="KW-1185">Reference proteome</keyword>
<dbReference type="Proteomes" id="UP000241890">
    <property type="component" value="Unassembled WGS sequence"/>
</dbReference>
<dbReference type="InParanoid" id="A0A2R5GDA2"/>
<feature type="region of interest" description="Disordered" evidence="1">
    <location>
        <begin position="197"/>
        <end position="244"/>
    </location>
</feature>
<reference evidence="2 3" key="1">
    <citation type="submission" date="2017-12" db="EMBL/GenBank/DDBJ databases">
        <title>Sequencing, de novo assembly and annotation of complete genome of a new Thraustochytrid species, strain FCC1311.</title>
        <authorList>
            <person name="Sedici K."/>
            <person name="Godart F."/>
            <person name="Aiese Cigliano R."/>
            <person name="Sanseverino W."/>
            <person name="Barakat M."/>
            <person name="Ortet P."/>
            <person name="Marechal E."/>
            <person name="Cagnac O."/>
            <person name="Amato A."/>
        </authorList>
    </citation>
    <scope>NUCLEOTIDE SEQUENCE [LARGE SCALE GENOMIC DNA]</scope>
</reference>
<feature type="compositionally biased region" description="Basic and acidic residues" evidence="1">
    <location>
        <begin position="223"/>
        <end position="244"/>
    </location>
</feature>
<proteinExistence type="predicted"/>
<dbReference type="EMBL" id="BEYU01000035">
    <property type="protein sequence ID" value="GBG27698.1"/>
    <property type="molecule type" value="Genomic_DNA"/>
</dbReference>
<evidence type="ECO:0000313" key="3">
    <source>
        <dbReference type="Proteomes" id="UP000241890"/>
    </source>
</evidence>
<gene>
    <name evidence="2" type="ORF">FCC1311_039212</name>
</gene>
<protein>
    <submittedName>
        <fullName evidence="2">Uncharacterized protein</fullName>
    </submittedName>
</protein>
<accession>A0A2R5GDA2</accession>